<accession>A0A5C4MKB7</accession>
<dbReference type="Proteomes" id="UP000305887">
    <property type="component" value="Unassembled WGS sequence"/>
</dbReference>
<dbReference type="OrthoDB" id="7872531at2"/>
<evidence type="ECO:0000313" key="2">
    <source>
        <dbReference type="Proteomes" id="UP000305887"/>
    </source>
</evidence>
<dbReference type="EMBL" id="VDFU01000060">
    <property type="protein sequence ID" value="TNC43790.1"/>
    <property type="molecule type" value="Genomic_DNA"/>
</dbReference>
<name>A0A5C4MKB7_9RHOB</name>
<dbReference type="AlphaFoldDB" id="A0A5C4MKB7"/>
<organism evidence="1 2">
    <name type="scientific">Rubellimicrobium rubrum</name>
    <dbReference type="NCBI Taxonomy" id="2585369"/>
    <lineage>
        <taxon>Bacteria</taxon>
        <taxon>Pseudomonadati</taxon>
        <taxon>Pseudomonadota</taxon>
        <taxon>Alphaproteobacteria</taxon>
        <taxon>Rhodobacterales</taxon>
        <taxon>Roseobacteraceae</taxon>
        <taxon>Rubellimicrobium</taxon>
    </lineage>
</organism>
<comment type="caution">
    <text evidence="1">The sequence shown here is derived from an EMBL/GenBank/DDBJ whole genome shotgun (WGS) entry which is preliminary data.</text>
</comment>
<evidence type="ECO:0000313" key="1">
    <source>
        <dbReference type="EMBL" id="TNC43790.1"/>
    </source>
</evidence>
<proteinExistence type="predicted"/>
<reference evidence="1 2" key="1">
    <citation type="submission" date="2019-06" db="EMBL/GenBank/DDBJ databases">
        <title>YIM 131921 draft genome.</title>
        <authorList>
            <person name="Jiang L."/>
        </authorList>
    </citation>
    <scope>NUCLEOTIDE SEQUENCE [LARGE SCALE GENOMIC DNA]</scope>
    <source>
        <strain evidence="1 2">YIM 131921</strain>
    </source>
</reference>
<gene>
    <name evidence="1" type="ORF">FHG66_20775</name>
</gene>
<keyword evidence="2" id="KW-1185">Reference proteome</keyword>
<protein>
    <submittedName>
        <fullName evidence="1">Uncharacterized protein</fullName>
    </submittedName>
</protein>
<sequence>MMAEFRRLGALFDTWLDYQLAHGEAAMQKAYQKTRRSNDILTLVKPGGPRLSDVLEGTKQGLNDINDMIRDGLQEGWPSATGFLAYYRERTGREWWADAGDPVRMARAILKRGQIRDETEWYLLKNLLDPLDQTDLSADELKRLRALHWEFEEQARQ</sequence>